<evidence type="ECO:0000256" key="6">
    <source>
        <dbReference type="ARBA" id="ARBA00023288"/>
    </source>
</evidence>
<dbReference type="Proteomes" id="UP000182975">
    <property type="component" value="Unassembled WGS sequence"/>
</dbReference>
<dbReference type="Gene3D" id="3.40.190.10">
    <property type="entry name" value="Periplasmic binding protein-like II"/>
    <property type="match status" value="4"/>
</dbReference>
<dbReference type="RefSeq" id="WP_066663177.1">
    <property type="nucleotide sequence ID" value="NZ_CP011402.1"/>
</dbReference>
<evidence type="ECO:0000256" key="5">
    <source>
        <dbReference type="ARBA" id="ARBA00023139"/>
    </source>
</evidence>
<evidence type="ECO:0000313" key="9">
    <source>
        <dbReference type="Proteomes" id="UP000182975"/>
    </source>
</evidence>
<keyword evidence="5" id="KW-0564">Palmitate</keyword>
<comment type="similarity">
    <text evidence="2">Belongs to the NlpA lipoprotein family.</text>
</comment>
<dbReference type="GO" id="GO:0016020">
    <property type="term" value="C:membrane"/>
    <property type="evidence" value="ECO:0007669"/>
    <property type="project" value="UniProtKB-SubCell"/>
</dbReference>
<dbReference type="PANTHER" id="PTHR30429:SF1">
    <property type="entry name" value="D-METHIONINE-BINDING LIPOPROTEIN METQ-RELATED"/>
    <property type="match status" value="1"/>
</dbReference>
<evidence type="ECO:0000256" key="4">
    <source>
        <dbReference type="ARBA" id="ARBA00023136"/>
    </source>
</evidence>
<protein>
    <submittedName>
        <fullName evidence="8">NLPA lipoprotein</fullName>
    </submittedName>
</protein>
<evidence type="ECO:0000256" key="2">
    <source>
        <dbReference type="ARBA" id="ARBA00008973"/>
    </source>
</evidence>
<dbReference type="AlphaFoldDB" id="A0A1H8RZR6"/>
<evidence type="ECO:0000256" key="3">
    <source>
        <dbReference type="ARBA" id="ARBA00022729"/>
    </source>
</evidence>
<organism evidence="8 9">
    <name type="scientific">Denitrobacterium detoxificans</name>
    <dbReference type="NCBI Taxonomy" id="79604"/>
    <lineage>
        <taxon>Bacteria</taxon>
        <taxon>Bacillati</taxon>
        <taxon>Actinomycetota</taxon>
        <taxon>Coriobacteriia</taxon>
        <taxon>Eggerthellales</taxon>
        <taxon>Eggerthellaceae</taxon>
        <taxon>Denitrobacterium</taxon>
    </lineage>
</organism>
<dbReference type="SUPFAM" id="SSF53850">
    <property type="entry name" value="Periplasmic binding protein-like II"/>
    <property type="match status" value="2"/>
</dbReference>
<keyword evidence="4" id="KW-0472">Membrane</keyword>
<accession>A0A1H8RZR6</accession>
<evidence type="ECO:0000256" key="7">
    <source>
        <dbReference type="SAM" id="SignalP"/>
    </source>
</evidence>
<dbReference type="PROSITE" id="PS51257">
    <property type="entry name" value="PROKAR_LIPOPROTEIN"/>
    <property type="match status" value="1"/>
</dbReference>
<reference evidence="9" key="1">
    <citation type="submission" date="2016-10" db="EMBL/GenBank/DDBJ databases">
        <authorList>
            <person name="Varghese N."/>
        </authorList>
    </citation>
    <scope>NUCLEOTIDE SEQUENCE [LARGE SCALE GENOMIC DNA]</scope>
    <source>
        <strain evidence="9">DSM 21843</strain>
    </source>
</reference>
<name>A0A1H8RZR6_9ACTN</name>
<dbReference type="EMBL" id="FOEC01000004">
    <property type="protein sequence ID" value="SEO71618.1"/>
    <property type="molecule type" value="Genomic_DNA"/>
</dbReference>
<proteinExistence type="inferred from homology"/>
<keyword evidence="3 7" id="KW-0732">Signal</keyword>
<dbReference type="OrthoDB" id="9812878at2"/>
<dbReference type="Pfam" id="PF03180">
    <property type="entry name" value="Lipoprotein_9"/>
    <property type="match status" value="2"/>
</dbReference>
<comment type="subcellular location">
    <subcellularLocation>
        <location evidence="1">Membrane</location>
        <topology evidence="1">Lipid-anchor</topology>
    </subcellularLocation>
</comment>
<dbReference type="InterPro" id="IPR004872">
    <property type="entry name" value="Lipoprotein_NlpA"/>
</dbReference>
<dbReference type="PANTHER" id="PTHR30429">
    <property type="entry name" value="D-METHIONINE-BINDING LIPOPROTEIN METQ"/>
    <property type="match status" value="1"/>
</dbReference>
<keyword evidence="6 8" id="KW-0449">Lipoprotein</keyword>
<keyword evidence="9" id="KW-1185">Reference proteome</keyword>
<gene>
    <name evidence="8" type="ORF">SAMN02910314_00979</name>
</gene>
<feature type="signal peptide" evidence="7">
    <location>
        <begin position="1"/>
        <end position="23"/>
    </location>
</feature>
<sequence length="308" mass="32405">MKKTTLKKLVLAAFAAVTVIALAGCGASASSSTVKIGIPDDSTNGGRAIKLLEEAGLIEVDPNAGYTPEVKDITKYLYNVEIVPSAANTLPSTLDDFGAAAVNGTYAIPAGLTPSKDALITESQNSGSGDNPYVNVVVARSSEANNATYKTIVNALQTQTVAKYIVGKYQEAYIPAFDYDASDVADDAFIKEIDSYSSSSDGKTVVKVGVCGSSNDYWKAVQKVLDEQNAGIYIELVTFDAYTLPNEALNSGEIDLNSFQHKAYLANEVSSIGYDITAIGDTIMAPLSLYSHAYDSIDAIKEAAGQAA</sequence>
<feature type="chain" id="PRO_5039146117" evidence="7">
    <location>
        <begin position="24"/>
        <end position="308"/>
    </location>
</feature>
<evidence type="ECO:0000256" key="1">
    <source>
        <dbReference type="ARBA" id="ARBA00004635"/>
    </source>
</evidence>
<evidence type="ECO:0000313" key="8">
    <source>
        <dbReference type="EMBL" id="SEO71618.1"/>
    </source>
</evidence>